<name>A0A1G7DPK0_9RHOB</name>
<gene>
    <name evidence="2" type="ORF">SAMN05421538_107162</name>
</gene>
<dbReference type="EMBL" id="FNAH01000007">
    <property type="protein sequence ID" value="SDE53076.1"/>
    <property type="molecule type" value="Genomic_DNA"/>
</dbReference>
<evidence type="ECO:0000313" key="2">
    <source>
        <dbReference type="EMBL" id="SDE53076.1"/>
    </source>
</evidence>
<sequence length="76" mass="8611">MEVFDFAVSDFADEAEQAPERRKRKQDWSDIDESGDADPAMPEGYQITSVRRLTKKEAEAEGHGWPAIKAVVMRGR</sequence>
<proteinExistence type="predicted"/>
<dbReference type="RefSeq" id="WP_090524218.1">
    <property type="nucleotide sequence ID" value="NZ_FNAH01000007.1"/>
</dbReference>
<evidence type="ECO:0000313" key="3">
    <source>
        <dbReference type="Proteomes" id="UP000199344"/>
    </source>
</evidence>
<dbReference type="AlphaFoldDB" id="A0A1G7DPK0"/>
<organism evidence="2 3">
    <name type="scientific">Paracoccus isoporae</name>
    <dbReference type="NCBI Taxonomy" id="591205"/>
    <lineage>
        <taxon>Bacteria</taxon>
        <taxon>Pseudomonadati</taxon>
        <taxon>Pseudomonadota</taxon>
        <taxon>Alphaproteobacteria</taxon>
        <taxon>Rhodobacterales</taxon>
        <taxon>Paracoccaceae</taxon>
        <taxon>Paracoccus</taxon>
    </lineage>
</organism>
<dbReference type="Proteomes" id="UP000199344">
    <property type="component" value="Unassembled WGS sequence"/>
</dbReference>
<keyword evidence="3" id="KW-1185">Reference proteome</keyword>
<accession>A0A1G7DPK0</accession>
<reference evidence="2 3" key="1">
    <citation type="submission" date="2016-10" db="EMBL/GenBank/DDBJ databases">
        <authorList>
            <person name="de Groot N.N."/>
        </authorList>
    </citation>
    <scope>NUCLEOTIDE SEQUENCE [LARGE SCALE GENOMIC DNA]</scope>
    <source>
        <strain evidence="2 3">DSM 22220</strain>
    </source>
</reference>
<evidence type="ECO:0000256" key="1">
    <source>
        <dbReference type="SAM" id="MobiDB-lite"/>
    </source>
</evidence>
<feature type="region of interest" description="Disordered" evidence="1">
    <location>
        <begin position="1"/>
        <end position="46"/>
    </location>
</feature>
<protein>
    <submittedName>
        <fullName evidence="2">Uncharacterized protein</fullName>
    </submittedName>
</protein>